<feature type="domain" description="DUF1559" evidence="2">
    <location>
        <begin position="37"/>
        <end position="296"/>
    </location>
</feature>
<dbReference type="InterPro" id="IPR011453">
    <property type="entry name" value="DUF1559"/>
</dbReference>
<reference evidence="4" key="1">
    <citation type="journal article" date="2023" name="Mar. Drugs">
        <title>Gemmata algarum, a Novel Planctomycete Isolated from an Algal Mat, Displays Antimicrobial Activity.</title>
        <authorList>
            <person name="Kumar G."/>
            <person name="Kallscheuer N."/>
            <person name="Kashif M."/>
            <person name="Ahamad S."/>
            <person name="Jagadeeshwari U."/>
            <person name="Pannikurungottu S."/>
            <person name="Haufschild T."/>
            <person name="Kabuu M."/>
            <person name="Sasikala C."/>
            <person name="Jogler C."/>
            <person name="Ramana C."/>
        </authorList>
    </citation>
    <scope>NUCLEOTIDE SEQUENCE [LARGE SCALE GENOMIC DNA]</scope>
    <source>
        <strain evidence="4">JC673</strain>
    </source>
</reference>
<dbReference type="PANTHER" id="PTHR30093">
    <property type="entry name" value="GENERAL SECRETION PATHWAY PROTEIN G"/>
    <property type="match status" value="1"/>
</dbReference>
<dbReference type="RefSeq" id="WP_320684628.1">
    <property type="nucleotide sequence ID" value="NZ_JAXBLV010000001.1"/>
</dbReference>
<name>A0ABU5EQD7_9BACT</name>
<dbReference type="EMBL" id="JAXBLV010000001">
    <property type="protein sequence ID" value="MDY3557571.1"/>
    <property type="molecule type" value="Genomic_DNA"/>
</dbReference>
<keyword evidence="1" id="KW-0472">Membrane</keyword>
<dbReference type="Gene3D" id="3.30.700.10">
    <property type="entry name" value="Glycoprotein, Type 4 Pilin"/>
    <property type="match status" value="1"/>
</dbReference>
<proteinExistence type="predicted"/>
<dbReference type="PROSITE" id="PS00409">
    <property type="entry name" value="PROKAR_NTER_METHYL"/>
    <property type="match status" value="1"/>
</dbReference>
<protein>
    <submittedName>
        <fullName evidence="3">DUF1559 domain-containing protein</fullName>
    </submittedName>
</protein>
<dbReference type="SUPFAM" id="SSF54523">
    <property type="entry name" value="Pili subunits"/>
    <property type="match status" value="1"/>
</dbReference>
<evidence type="ECO:0000313" key="4">
    <source>
        <dbReference type="Proteomes" id="UP001272242"/>
    </source>
</evidence>
<dbReference type="NCBIfam" id="TIGR04294">
    <property type="entry name" value="pre_pil_HX9DG"/>
    <property type="match status" value="1"/>
</dbReference>
<evidence type="ECO:0000256" key="1">
    <source>
        <dbReference type="SAM" id="Phobius"/>
    </source>
</evidence>
<dbReference type="InterPro" id="IPR045584">
    <property type="entry name" value="Pilin-like"/>
</dbReference>
<sequence length="314" mass="33159">MTEKNFQNYQRGFTLIELLVVIAIIAILIGLLLPAVQKVREAAARMKCQNNLKQIGLGLHNYHDANAVLPPGINTGIPGAHFPDWDRRGWALFILPYIEQDASFRNLDARARALASGTASGHTIDGWVGFDIAVSVFQCPTDPNSPKTQTVAGNQQGAHGNYAACAGNTYVGGTGENLNGTFYSKSKTRIVAVTDGTSNTLFAAEILVVKDTTQHDLRGRYNNNIHGGTIFTTLNPPNTTLGDQIQSGYCVPATKAPCATPGSTTIGIYSRSLHSGGVNGLLGDGSVRLIPDAVDATVYRALGSAAGGETATGF</sequence>
<dbReference type="Proteomes" id="UP001272242">
    <property type="component" value="Unassembled WGS sequence"/>
</dbReference>
<dbReference type="InterPro" id="IPR027558">
    <property type="entry name" value="Pre_pil_HX9DG_C"/>
</dbReference>
<accession>A0ABU5EQD7</accession>
<keyword evidence="4" id="KW-1185">Reference proteome</keyword>
<dbReference type="Pfam" id="PF07963">
    <property type="entry name" value="N_methyl"/>
    <property type="match status" value="1"/>
</dbReference>
<gene>
    <name evidence="3" type="ORF">R5W23_000098</name>
</gene>
<evidence type="ECO:0000313" key="3">
    <source>
        <dbReference type="EMBL" id="MDY3557571.1"/>
    </source>
</evidence>
<feature type="transmembrane region" description="Helical" evidence="1">
    <location>
        <begin position="12"/>
        <end position="36"/>
    </location>
</feature>
<organism evidence="3 4">
    <name type="scientific">Gemmata algarum</name>
    <dbReference type="NCBI Taxonomy" id="2975278"/>
    <lineage>
        <taxon>Bacteria</taxon>
        <taxon>Pseudomonadati</taxon>
        <taxon>Planctomycetota</taxon>
        <taxon>Planctomycetia</taxon>
        <taxon>Gemmatales</taxon>
        <taxon>Gemmataceae</taxon>
        <taxon>Gemmata</taxon>
    </lineage>
</organism>
<keyword evidence="1" id="KW-0812">Transmembrane</keyword>
<comment type="caution">
    <text evidence="3">The sequence shown here is derived from an EMBL/GenBank/DDBJ whole genome shotgun (WGS) entry which is preliminary data.</text>
</comment>
<keyword evidence="1" id="KW-1133">Transmembrane helix</keyword>
<dbReference type="PANTHER" id="PTHR30093:SF2">
    <property type="entry name" value="TYPE II SECRETION SYSTEM PROTEIN H"/>
    <property type="match status" value="1"/>
</dbReference>
<dbReference type="Pfam" id="PF07596">
    <property type="entry name" value="SBP_bac_10"/>
    <property type="match status" value="1"/>
</dbReference>
<dbReference type="NCBIfam" id="TIGR02532">
    <property type="entry name" value="IV_pilin_GFxxxE"/>
    <property type="match status" value="1"/>
</dbReference>
<evidence type="ECO:0000259" key="2">
    <source>
        <dbReference type="Pfam" id="PF07596"/>
    </source>
</evidence>
<dbReference type="InterPro" id="IPR012902">
    <property type="entry name" value="N_methyl_site"/>
</dbReference>